<accession>A0A0E2H3L9</accession>
<dbReference type="InterPro" id="IPR016032">
    <property type="entry name" value="Sig_transdc_resp-reg_C-effctor"/>
</dbReference>
<keyword evidence="2" id="KW-0238">DNA-binding</keyword>
<feature type="transmembrane region" description="Helical" evidence="4">
    <location>
        <begin position="6"/>
        <end position="27"/>
    </location>
</feature>
<name>A0A0E2H3L9_9FIRM</name>
<evidence type="ECO:0000256" key="4">
    <source>
        <dbReference type="SAM" id="Phobius"/>
    </source>
</evidence>
<protein>
    <recommendedName>
        <fullName evidence="5">HTH luxR-type domain-containing protein</fullName>
    </recommendedName>
</protein>
<comment type="caution">
    <text evidence="6">The sequence shown here is derived from an EMBL/GenBank/DDBJ whole genome shotgun (WGS) entry which is preliminary data.</text>
</comment>
<keyword evidence="4" id="KW-1133">Transmembrane helix</keyword>
<dbReference type="Pfam" id="PF00196">
    <property type="entry name" value="GerE"/>
    <property type="match status" value="1"/>
</dbReference>
<dbReference type="SUPFAM" id="SSF46894">
    <property type="entry name" value="C-terminal effector domain of the bipartite response regulators"/>
    <property type="match status" value="1"/>
</dbReference>
<reference evidence="6 7" key="1">
    <citation type="submission" date="2013-01" db="EMBL/GenBank/DDBJ databases">
        <title>The Genome Sequence of Clostridium clostridioforme 90A8.</title>
        <authorList>
            <consortium name="The Broad Institute Genome Sequencing Platform"/>
            <person name="Earl A."/>
            <person name="Ward D."/>
            <person name="Feldgarden M."/>
            <person name="Gevers D."/>
            <person name="Courvalin P."/>
            <person name="Lambert T."/>
            <person name="Walker B."/>
            <person name="Young S.K."/>
            <person name="Zeng Q."/>
            <person name="Gargeya S."/>
            <person name="Fitzgerald M."/>
            <person name="Haas B."/>
            <person name="Abouelleil A."/>
            <person name="Alvarado L."/>
            <person name="Arachchi H.M."/>
            <person name="Berlin A.M."/>
            <person name="Chapman S.B."/>
            <person name="Dewar J."/>
            <person name="Goldberg J."/>
            <person name="Griggs A."/>
            <person name="Gujja S."/>
            <person name="Hansen M."/>
            <person name="Howarth C."/>
            <person name="Imamovic A."/>
            <person name="Larimer J."/>
            <person name="McCowan C."/>
            <person name="Murphy C."/>
            <person name="Neiman D."/>
            <person name="Pearson M."/>
            <person name="Priest M."/>
            <person name="Roberts A."/>
            <person name="Saif S."/>
            <person name="Shea T."/>
            <person name="Sisk P."/>
            <person name="Sykes S."/>
            <person name="Wortman J."/>
            <person name="Nusbaum C."/>
            <person name="Birren B."/>
        </authorList>
    </citation>
    <scope>NUCLEOTIDE SEQUENCE [LARGE SCALE GENOMIC DNA]</scope>
    <source>
        <strain evidence="6 7">90A8</strain>
    </source>
</reference>
<dbReference type="SMART" id="SM00421">
    <property type="entry name" value="HTH_LUXR"/>
    <property type="match status" value="1"/>
</dbReference>
<keyword evidence="4" id="KW-0812">Transmembrane</keyword>
<feature type="transmembrane region" description="Helical" evidence="4">
    <location>
        <begin position="130"/>
        <end position="149"/>
    </location>
</feature>
<sequence length="332" mass="38173">MDILIFIYNIFLIVLYTVVVTSSILNYSHKKRPLFAVTAALFLSYIFDNVIIYMTEFLEDFSTLYDLQFMTVPAFKTLIYLVSSYCLVTIQRLVLPGRQTVRDSAALILLGLALLFAPMAGGGALKVWLYYLPAQIFTFYLGTSGLLYLSQYPESLDREMVSYKTLLGVTVIFSVLILIEDTIVIFSFDVYSNPMVKINNRSLSEDIMSIIYSIYAIKYLTRQLRLPRLDVGDAGTIFQETPPPSVQIPPDQEDADTAFLHFANHYQLTSREQDILKILLTDKNNQEISDTLYISIGTVKTHIHNIFQKVNVTKRSQLLRIYYVYKKEMPWK</sequence>
<evidence type="ECO:0000313" key="7">
    <source>
        <dbReference type="Proteomes" id="UP000013085"/>
    </source>
</evidence>
<dbReference type="InterPro" id="IPR036388">
    <property type="entry name" value="WH-like_DNA-bd_sf"/>
</dbReference>
<keyword evidence="3" id="KW-0804">Transcription</keyword>
<dbReference type="AlphaFoldDB" id="A0A0E2H3L9"/>
<dbReference type="PRINTS" id="PR00038">
    <property type="entry name" value="HTHLUXR"/>
</dbReference>
<evidence type="ECO:0000256" key="2">
    <source>
        <dbReference type="ARBA" id="ARBA00023125"/>
    </source>
</evidence>
<dbReference type="CDD" id="cd06170">
    <property type="entry name" value="LuxR_C_like"/>
    <property type="match status" value="1"/>
</dbReference>
<dbReference type="Gene3D" id="1.10.10.10">
    <property type="entry name" value="Winged helix-like DNA-binding domain superfamily/Winged helix DNA-binding domain"/>
    <property type="match status" value="1"/>
</dbReference>
<dbReference type="PROSITE" id="PS00622">
    <property type="entry name" value="HTH_LUXR_1"/>
    <property type="match status" value="1"/>
</dbReference>
<feature type="transmembrane region" description="Helical" evidence="4">
    <location>
        <begin position="106"/>
        <end position="124"/>
    </location>
</feature>
<feature type="transmembrane region" description="Helical" evidence="4">
    <location>
        <begin position="74"/>
        <end position="94"/>
    </location>
</feature>
<dbReference type="PATRIC" id="fig|999408.3.peg.5420"/>
<dbReference type="GO" id="GO:0006355">
    <property type="term" value="P:regulation of DNA-templated transcription"/>
    <property type="evidence" value="ECO:0007669"/>
    <property type="project" value="InterPro"/>
</dbReference>
<dbReference type="GeneID" id="57963416"/>
<dbReference type="RefSeq" id="WP_002594570.1">
    <property type="nucleotide sequence ID" value="NZ_KB850991.1"/>
</dbReference>
<dbReference type="GO" id="GO:0003677">
    <property type="term" value="F:DNA binding"/>
    <property type="evidence" value="ECO:0007669"/>
    <property type="project" value="UniProtKB-KW"/>
</dbReference>
<proteinExistence type="predicted"/>
<dbReference type="InterPro" id="IPR000792">
    <property type="entry name" value="Tscrpt_reg_LuxR_C"/>
</dbReference>
<evidence type="ECO:0000256" key="3">
    <source>
        <dbReference type="ARBA" id="ARBA00023163"/>
    </source>
</evidence>
<dbReference type="PANTHER" id="PTHR44688:SF16">
    <property type="entry name" value="DNA-BINDING TRANSCRIPTIONAL ACTIVATOR DEVR_DOSR"/>
    <property type="match status" value="1"/>
</dbReference>
<organism evidence="6 7">
    <name type="scientific">[Clostridium] clostridioforme 90A8</name>
    <dbReference type="NCBI Taxonomy" id="999408"/>
    <lineage>
        <taxon>Bacteria</taxon>
        <taxon>Bacillati</taxon>
        <taxon>Bacillota</taxon>
        <taxon>Clostridia</taxon>
        <taxon>Lachnospirales</taxon>
        <taxon>Lachnospiraceae</taxon>
        <taxon>Enterocloster</taxon>
    </lineage>
</organism>
<dbReference type="Proteomes" id="UP000013085">
    <property type="component" value="Unassembled WGS sequence"/>
</dbReference>
<evidence type="ECO:0000259" key="5">
    <source>
        <dbReference type="PROSITE" id="PS50043"/>
    </source>
</evidence>
<evidence type="ECO:0000256" key="1">
    <source>
        <dbReference type="ARBA" id="ARBA00023015"/>
    </source>
</evidence>
<feature type="transmembrane region" description="Helical" evidence="4">
    <location>
        <begin position="161"/>
        <end position="179"/>
    </location>
</feature>
<dbReference type="PROSITE" id="PS50043">
    <property type="entry name" value="HTH_LUXR_2"/>
    <property type="match status" value="1"/>
</dbReference>
<feature type="transmembrane region" description="Helical" evidence="4">
    <location>
        <begin position="34"/>
        <end position="54"/>
    </location>
</feature>
<keyword evidence="1" id="KW-0805">Transcription regulation</keyword>
<dbReference type="PANTHER" id="PTHR44688">
    <property type="entry name" value="DNA-BINDING TRANSCRIPTIONAL ACTIVATOR DEVR_DOSR"/>
    <property type="match status" value="1"/>
</dbReference>
<keyword evidence="4" id="KW-0472">Membrane</keyword>
<feature type="domain" description="HTH luxR-type" evidence="5">
    <location>
        <begin position="261"/>
        <end position="326"/>
    </location>
</feature>
<evidence type="ECO:0000313" key="6">
    <source>
        <dbReference type="EMBL" id="ENZ08042.1"/>
    </source>
</evidence>
<dbReference type="HOGENOM" id="CLU_056909_0_0_9"/>
<dbReference type="EMBL" id="AGYR01000064">
    <property type="protein sequence ID" value="ENZ08042.1"/>
    <property type="molecule type" value="Genomic_DNA"/>
</dbReference>
<gene>
    <name evidence="6" type="ORF">HMPREF1090_05035</name>
</gene>